<proteinExistence type="predicted"/>
<reference evidence="1 2" key="2">
    <citation type="submission" date="2019-01" db="EMBL/GenBank/DDBJ databases">
        <title>A chromosome length genome reference of the Java medaka (oryzias javanicus).</title>
        <authorList>
            <person name="Herpin A."/>
            <person name="Takehana Y."/>
            <person name="Naruse K."/>
            <person name="Ansai S."/>
            <person name="Kawaguchi M."/>
        </authorList>
    </citation>
    <scope>NUCLEOTIDE SEQUENCE [LARGE SCALE GENOMIC DNA]</scope>
    <source>
        <strain evidence="1">RS831</strain>
        <tissue evidence="1">Whole body</tissue>
    </source>
</reference>
<organism evidence="1 2">
    <name type="scientific">Oryzias javanicus</name>
    <name type="common">Javanese ricefish</name>
    <name type="synonym">Aplocheilus javanicus</name>
    <dbReference type="NCBI Taxonomy" id="123683"/>
    <lineage>
        <taxon>Eukaryota</taxon>
        <taxon>Metazoa</taxon>
        <taxon>Chordata</taxon>
        <taxon>Craniata</taxon>
        <taxon>Vertebrata</taxon>
        <taxon>Euteleostomi</taxon>
        <taxon>Actinopterygii</taxon>
        <taxon>Neopterygii</taxon>
        <taxon>Teleostei</taxon>
        <taxon>Neoteleostei</taxon>
        <taxon>Acanthomorphata</taxon>
        <taxon>Ovalentaria</taxon>
        <taxon>Atherinomorphae</taxon>
        <taxon>Beloniformes</taxon>
        <taxon>Adrianichthyidae</taxon>
        <taxon>Oryziinae</taxon>
        <taxon>Oryzias</taxon>
    </lineage>
</organism>
<keyword evidence="2" id="KW-1185">Reference proteome</keyword>
<dbReference type="Proteomes" id="UP000283210">
    <property type="component" value="Chromosome 14"/>
</dbReference>
<dbReference type="AlphaFoldDB" id="A0A437CLG7"/>
<name>A0A437CLG7_ORYJA</name>
<dbReference type="EMBL" id="CM012450">
    <property type="protein sequence ID" value="RVE63628.1"/>
    <property type="molecule type" value="Genomic_DNA"/>
</dbReference>
<sequence length="72" mass="8217">MRPGNPGREKMVGFSLKEVTEPPRLPPPLWLLLYICCAEDHRNWTNGISEVLTWDSYLMGEELSEVPPSADF</sequence>
<protein>
    <submittedName>
        <fullName evidence="1">Uncharacterized protein</fullName>
    </submittedName>
</protein>
<gene>
    <name evidence="1" type="ORF">OJAV_G00138260</name>
</gene>
<reference evidence="1 2" key="1">
    <citation type="submission" date="2018-11" db="EMBL/GenBank/DDBJ databases">
        <authorList>
            <person name="Lopez-Roques C."/>
            <person name="Donnadieu C."/>
            <person name="Bouchez O."/>
            <person name="Klopp C."/>
            <person name="Cabau C."/>
            <person name="Zahm M."/>
        </authorList>
    </citation>
    <scope>NUCLEOTIDE SEQUENCE [LARGE SCALE GENOMIC DNA]</scope>
    <source>
        <strain evidence="1">RS831</strain>
        <tissue evidence="1">Whole body</tissue>
    </source>
</reference>
<evidence type="ECO:0000313" key="2">
    <source>
        <dbReference type="Proteomes" id="UP000283210"/>
    </source>
</evidence>
<accession>A0A437CLG7</accession>
<evidence type="ECO:0000313" key="1">
    <source>
        <dbReference type="EMBL" id="RVE63628.1"/>
    </source>
</evidence>